<accession>A0ABX1VTA7</accession>
<organism evidence="7 8">
    <name type="scientific">Lacrimispora defluvii</name>
    <dbReference type="NCBI Taxonomy" id="2719233"/>
    <lineage>
        <taxon>Bacteria</taxon>
        <taxon>Bacillati</taxon>
        <taxon>Bacillota</taxon>
        <taxon>Clostridia</taxon>
        <taxon>Lachnospirales</taxon>
        <taxon>Lachnospiraceae</taxon>
        <taxon>Lacrimispora</taxon>
    </lineage>
</organism>
<dbReference type="SUPFAM" id="SSF51445">
    <property type="entry name" value="(Trans)glycosidases"/>
    <property type="match status" value="1"/>
</dbReference>
<dbReference type="RefSeq" id="WP_170822798.1">
    <property type="nucleotide sequence ID" value="NZ_JAAOXG010000039.1"/>
</dbReference>
<dbReference type="PROSITE" id="PS00653">
    <property type="entry name" value="GLYCOSYL_HYDROL_F1_2"/>
    <property type="match status" value="1"/>
</dbReference>
<dbReference type="InterPro" id="IPR017853">
    <property type="entry name" value="GH"/>
</dbReference>
<keyword evidence="8" id="KW-1185">Reference proteome</keyword>
<comment type="caution">
    <text evidence="7">The sequence shown here is derived from an EMBL/GenBank/DDBJ whole genome shotgun (WGS) entry which is preliminary data.</text>
</comment>
<dbReference type="NCBIfam" id="NF007356">
    <property type="entry name" value="PRK09852.1"/>
    <property type="match status" value="1"/>
</dbReference>
<dbReference type="EMBL" id="JAAOXG010000039">
    <property type="protein sequence ID" value="NNJ31678.1"/>
    <property type="molecule type" value="Genomic_DNA"/>
</dbReference>
<dbReference type="InterPro" id="IPR018120">
    <property type="entry name" value="Glyco_hydro_1_AS"/>
</dbReference>
<dbReference type="GO" id="GO:0008706">
    <property type="term" value="F:6-phospho-beta-glucosidase activity"/>
    <property type="evidence" value="ECO:0007669"/>
    <property type="project" value="UniProtKB-EC"/>
</dbReference>
<evidence type="ECO:0000256" key="6">
    <source>
        <dbReference type="RuleBase" id="RU004468"/>
    </source>
</evidence>
<protein>
    <submittedName>
        <fullName evidence="7">6-phospho-beta-glucosidase</fullName>
        <ecNumber evidence="7">3.2.1.86</ecNumber>
    </submittedName>
</protein>
<dbReference type="Proteomes" id="UP000539052">
    <property type="component" value="Unassembled WGS sequence"/>
</dbReference>
<keyword evidence="2 6" id="KW-0378">Hydrolase</keyword>
<dbReference type="PRINTS" id="PR00131">
    <property type="entry name" value="GLHYDRLASE1"/>
</dbReference>
<dbReference type="Gene3D" id="3.20.20.80">
    <property type="entry name" value="Glycosidases"/>
    <property type="match status" value="1"/>
</dbReference>
<dbReference type="InterPro" id="IPR001360">
    <property type="entry name" value="Glyco_hydro_1"/>
</dbReference>
<sequence>MNHKQTFPEGFLWGGATAANQVEGGWNEGGKGISVSDCARAHFDTDVTNYKAHNAVTSQDIEAALATDDEVYYPKRHGSDFYHHYKEDIRLFAEMGFKVYRMSIAWSRIFPNGDDEVPNEEGLKFYDDVFDELHKYGIEPLVTMSHYEPPLNLVLNYKGWYSREVIGFFTRYVETICTRYQDKVKYWLTFNEVDSMIRHPYTTGGLIEDRFPGQNFEEVIFQAMHHQFVASAHATRICHETIPGSLVGCMLTKLTYYPYTCKPEDVLKAQQTMRGTYCYSDTQVFGEYPAYLLSRFKNNGITIRKEDGDDEIMKSYPVDFVSFSYYNSSCAAEDTSNLNVTAGNTINAIKNPYLKASDWGWQIDPTGLRISMVDLYDRYRKPLFIVENGLGAADVVNEDGTIDDQYRIDYLREHMKAILDAIEEDGVDCLGYTSWGCIDLVSESTKQMSKRYGYIYVDCDDYGKGTYNRMRKKSFYWYKKVIETNGMSLYLEEI</sequence>
<proteinExistence type="inferred from homology"/>
<dbReference type="EC" id="3.2.1.86" evidence="7"/>
<dbReference type="Pfam" id="PF00232">
    <property type="entry name" value="Glyco_hydro_1"/>
    <property type="match status" value="1"/>
</dbReference>
<dbReference type="PROSITE" id="PS00572">
    <property type="entry name" value="GLYCOSYL_HYDROL_F1_1"/>
    <property type="match status" value="1"/>
</dbReference>
<evidence type="ECO:0000256" key="1">
    <source>
        <dbReference type="ARBA" id="ARBA00010838"/>
    </source>
</evidence>
<evidence type="ECO:0000313" key="8">
    <source>
        <dbReference type="Proteomes" id="UP000539052"/>
    </source>
</evidence>
<evidence type="ECO:0000256" key="3">
    <source>
        <dbReference type="ARBA" id="ARBA00023295"/>
    </source>
</evidence>
<evidence type="ECO:0000256" key="2">
    <source>
        <dbReference type="ARBA" id="ARBA00022801"/>
    </source>
</evidence>
<name>A0ABX1VTA7_9FIRM</name>
<dbReference type="InterPro" id="IPR033132">
    <property type="entry name" value="GH_1_N_CS"/>
</dbReference>
<keyword evidence="3 6" id="KW-0326">Glycosidase</keyword>
<gene>
    <name evidence="7" type="primary">ascB</name>
    <name evidence="7" type="ORF">G9470_18035</name>
</gene>
<evidence type="ECO:0000313" key="7">
    <source>
        <dbReference type="EMBL" id="NNJ31678.1"/>
    </source>
</evidence>
<comment type="similarity">
    <text evidence="1 5">Belongs to the glycosyl hydrolase 1 family.</text>
</comment>
<dbReference type="PANTHER" id="PTHR10353:SF122">
    <property type="entry name" value="6-PHOSPHO-BETA-GLUCOSIDASE ASCB-RELATED"/>
    <property type="match status" value="1"/>
</dbReference>
<feature type="active site" description="Nucleophile" evidence="4">
    <location>
        <position position="387"/>
    </location>
</feature>
<evidence type="ECO:0000256" key="5">
    <source>
        <dbReference type="RuleBase" id="RU003690"/>
    </source>
</evidence>
<evidence type="ECO:0000256" key="4">
    <source>
        <dbReference type="PROSITE-ProRule" id="PRU10055"/>
    </source>
</evidence>
<dbReference type="PANTHER" id="PTHR10353">
    <property type="entry name" value="GLYCOSYL HYDROLASE"/>
    <property type="match status" value="1"/>
</dbReference>
<reference evidence="7 8" key="1">
    <citation type="submission" date="2020-03" db="EMBL/GenBank/DDBJ databases">
        <title>Genome Sequence of industrial isolate, B5A.</title>
        <authorList>
            <person name="Sharma S."/>
            <person name="Patil P.B."/>
            <person name="Korpole S."/>
        </authorList>
    </citation>
    <scope>NUCLEOTIDE SEQUENCE [LARGE SCALE GENOMIC DNA]</scope>
    <source>
        <strain evidence="7 8">PI-S10-B5A</strain>
    </source>
</reference>